<evidence type="ECO:0000259" key="12">
    <source>
        <dbReference type="Pfam" id="PF00294"/>
    </source>
</evidence>
<dbReference type="PROSITE" id="PS00584">
    <property type="entry name" value="PFKB_KINASES_2"/>
    <property type="match status" value="1"/>
</dbReference>
<feature type="domain" description="Cytidyltransferase-like" evidence="13">
    <location>
        <begin position="371"/>
        <end position="465"/>
    </location>
</feature>
<feature type="region of interest" description="Disordered" evidence="11">
    <location>
        <begin position="318"/>
        <end position="341"/>
    </location>
</feature>
<evidence type="ECO:0000256" key="3">
    <source>
        <dbReference type="ARBA" id="ARBA00022679"/>
    </source>
</evidence>
<dbReference type="PANTHER" id="PTHR43793">
    <property type="entry name" value="FAD SYNTHASE"/>
    <property type="match status" value="1"/>
</dbReference>
<dbReference type="InterPro" id="IPR004821">
    <property type="entry name" value="Cyt_trans-like"/>
</dbReference>
<dbReference type="InterPro" id="IPR029056">
    <property type="entry name" value="Ribokinase-like"/>
</dbReference>
<evidence type="ECO:0000256" key="11">
    <source>
        <dbReference type="SAM" id="MobiDB-lite"/>
    </source>
</evidence>
<reference evidence="14 15" key="1">
    <citation type="submission" date="2020-07" db="EMBL/GenBank/DDBJ databases">
        <title>Sequencing the genomes of 1000 actinobacteria strains.</title>
        <authorList>
            <person name="Klenk H.-P."/>
        </authorList>
    </citation>
    <scope>NUCLEOTIDE SEQUENCE [LARGE SCALE GENOMIC DNA]</scope>
    <source>
        <strain evidence="14 15">DSM 45772</strain>
    </source>
</reference>
<dbReference type="Proteomes" id="UP000535890">
    <property type="component" value="Unassembled WGS sequence"/>
</dbReference>
<dbReference type="SUPFAM" id="SSF53613">
    <property type="entry name" value="Ribokinase-like"/>
    <property type="match status" value="1"/>
</dbReference>
<keyword evidence="3 14" id="KW-0808">Transferase</keyword>
<proteinExistence type="predicted"/>
<accession>A0A7Y9E2U8</accession>
<evidence type="ECO:0000256" key="10">
    <source>
        <dbReference type="ARBA" id="ARBA00047428"/>
    </source>
</evidence>
<evidence type="ECO:0000259" key="13">
    <source>
        <dbReference type="Pfam" id="PF01467"/>
    </source>
</evidence>
<keyword evidence="9" id="KW-0119">Carbohydrate metabolism</keyword>
<dbReference type="InterPro" id="IPR050385">
    <property type="entry name" value="Archaeal_FAD_synthase"/>
</dbReference>
<dbReference type="Pfam" id="PF00294">
    <property type="entry name" value="PfkB"/>
    <property type="match status" value="1"/>
</dbReference>
<protein>
    <recommendedName>
        <fullName evidence="2">D-glycero-beta-D-manno-heptose 1-phosphate adenylyltransferase</fullName>
        <ecNumber evidence="2">2.7.7.70</ecNumber>
    </recommendedName>
</protein>
<dbReference type="GO" id="GO:0016301">
    <property type="term" value="F:kinase activity"/>
    <property type="evidence" value="ECO:0007669"/>
    <property type="project" value="UniProtKB-KW"/>
</dbReference>
<evidence type="ECO:0000256" key="1">
    <source>
        <dbReference type="ARBA" id="ARBA00004713"/>
    </source>
</evidence>
<dbReference type="GO" id="GO:0016773">
    <property type="term" value="F:phosphotransferase activity, alcohol group as acceptor"/>
    <property type="evidence" value="ECO:0007669"/>
    <property type="project" value="InterPro"/>
</dbReference>
<feature type="domain" description="Carbohydrate kinase PfkB" evidence="12">
    <location>
        <begin position="6"/>
        <end position="307"/>
    </location>
</feature>
<keyword evidence="4" id="KW-0548">Nucleotidyltransferase</keyword>
<feature type="region of interest" description="Disordered" evidence="11">
    <location>
        <begin position="189"/>
        <end position="208"/>
    </location>
</feature>
<dbReference type="InterPro" id="IPR011914">
    <property type="entry name" value="RfaE_dom_II"/>
</dbReference>
<gene>
    <name evidence="14" type="ORF">BJ983_005989</name>
</gene>
<evidence type="ECO:0000313" key="15">
    <source>
        <dbReference type="Proteomes" id="UP000535890"/>
    </source>
</evidence>
<evidence type="ECO:0000256" key="8">
    <source>
        <dbReference type="ARBA" id="ARBA00023268"/>
    </source>
</evidence>
<evidence type="ECO:0000313" key="14">
    <source>
        <dbReference type="EMBL" id="NYD39887.1"/>
    </source>
</evidence>
<dbReference type="Pfam" id="PF01467">
    <property type="entry name" value="CTP_transf_like"/>
    <property type="match status" value="1"/>
</dbReference>
<dbReference type="EMBL" id="JACCBN010000001">
    <property type="protein sequence ID" value="NYD39887.1"/>
    <property type="molecule type" value="Genomic_DNA"/>
</dbReference>
<keyword evidence="15" id="KW-1185">Reference proteome</keyword>
<organism evidence="14 15">
    <name type="scientific">Actinomycetospora corticicola</name>
    <dbReference type="NCBI Taxonomy" id="663602"/>
    <lineage>
        <taxon>Bacteria</taxon>
        <taxon>Bacillati</taxon>
        <taxon>Actinomycetota</taxon>
        <taxon>Actinomycetes</taxon>
        <taxon>Pseudonocardiales</taxon>
        <taxon>Pseudonocardiaceae</taxon>
        <taxon>Actinomycetospora</taxon>
    </lineage>
</organism>
<name>A0A7Y9E2U8_9PSEU</name>
<evidence type="ECO:0000256" key="4">
    <source>
        <dbReference type="ARBA" id="ARBA00022695"/>
    </source>
</evidence>
<dbReference type="InterPro" id="IPR002173">
    <property type="entry name" value="Carboh/pur_kinase_PfkB_CS"/>
</dbReference>
<dbReference type="Gene3D" id="3.40.50.620">
    <property type="entry name" value="HUPs"/>
    <property type="match status" value="1"/>
</dbReference>
<keyword evidence="5" id="KW-0547">Nucleotide-binding</keyword>
<comment type="pathway">
    <text evidence="1">Bacterial outer membrane biogenesis; LPS core biosynthesis.</text>
</comment>
<keyword evidence="6" id="KW-0418">Kinase</keyword>
<dbReference type="Gene3D" id="3.40.1190.20">
    <property type="match status" value="1"/>
</dbReference>
<dbReference type="PANTHER" id="PTHR43793:SF2">
    <property type="entry name" value="BIFUNCTIONAL PROTEIN HLDE"/>
    <property type="match status" value="1"/>
</dbReference>
<dbReference type="GO" id="GO:0005524">
    <property type="term" value="F:ATP binding"/>
    <property type="evidence" value="ECO:0007669"/>
    <property type="project" value="UniProtKB-KW"/>
</dbReference>
<evidence type="ECO:0000256" key="9">
    <source>
        <dbReference type="ARBA" id="ARBA00023277"/>
    </source>
</evidence>
<dbReference type="GO" id="GO:0009244">
    <property type="term" value="P:lipopolysaccharide core region biosynthetic process"/>
    <property type="evidence" value="ECO:0007669"/>
    <property type="project" value="UniProtKB-UniPathway"/>
</dbReference>
<dbReference type="EC" id="2.7.7.70" evidence="2"/>
<keyword evidence="8" id="KW-0511">Multifunctional enzyme</keyword>
<dbReference type="NCBIfam" id="TIGR02199">
    <property type="entry name" value="rfaE_dom_II"/>
    <property type="match status" value="1"/>
</dbReference>
<dbReference type="AlphaFoldDB" id="A0A7Y9E2U8"/>
<dbReference type="NCBIfam" id="TIGR00125">
    <property type="entry name" value="cyt_tran_rel"/>
    <property type="match status" value="1"/>
</dbReference>
<evidence type="ECO:0000256" key="5">
    <source>
        <dbReference type="ARBA" id="ARBA00022741"/>
    </source>
</evidence>
<comment type="caution">
    <text evidence="14">The sequence shown here is derived from an EMBL/GenBank/DDBJ whole genome shotgun (WGS) entry which is preliminary data.</text>
</comment>
<keyword evidence="7" id="KW-0067">ATP-binding</keyword>
<dbReference type="RefSeq" id="WP_179797147.1">
    <property type="nucleotide sequence ID" value="NZ_BAABHP010000002.1"/>
</dbReference>
<evidence type="ECO:0000256" key="7">
    <source>
        <dbReference type="ARBA" id="ARBA00022840"/>
    </source>
</evidence>
<dbReference type="UniPathway" id="UPA00958"/>
<sequence length="506" mass="50725">MSLPPLVVLGDALLDVDVDGAATRLCPDAPVPVLDADAERPRPGGAALAALLAALASHRPVRLVAPLGDDEGSARLRELLAGTVEVIGLPTTGEVPRKTRMLAGDRPLLRLDTGGLGTGPWDLDPVADALADAGAVLVADYGRGVTADPALRELLTATARRLPLVWDPHPKGSDPVPGATLVSPNLAEATGRAPSRHGSGAAGAAETDGGRLDWLGQASRAAAALREDWAVEAVVVTAGAHGALLRCAAGNAVVPATAVAGGDPCGAGDRFAAAAALALAGGAAPDEAVSAAVTAAGAFVGGGGAGAVRLTDGTWTHPAFSHEGNPGATRALGSSPHDSHRDEFPLVPGDAEAAVALADATRRRGGRVIATGGCFDLLHAGHARTLAAARALGDVLIVCLNSDASVSRLKGPARPIVGQSDRAELLAALACVDAVAVFDEDDPQALIARLRPDVWVKGGDYAADDLPEAPLVRSWGGEVVAVPYHAGRSSTRLVSAAALSIEGASR</sequence>
<evidence type="ECO:0000256" key="2">
    <source>
        <dbReference type="ARBA" id="ARBA00012519"/>
    </source>
</evidence>
<dbReference type="GO" id="GO:0016779">
    <property type="term" value="F:nucleotidyltransferase activity"/>
    <property type="evidence" value="ECO:0007669"/>
    <property type="project" value="UniProtKB-KW"/>
</dbReference>
<dbReference type="InterPro" id="IPR014729">
    <property type="entry name" value="Rossmann-like_a/b/a_fold"/>
</dbReference>
<comment type="catalytic activity">
    <reaction evidence="10">
        <text>D-glycero-beta-D-manno-heptose 1-phosphate + ATP + H(+) = ADP-D-glycero-beta-D-manno-heptose + diphosphate</text>
        <dbReference type="Rhea" id="RHEA:27465"/>
        <dbReference type="ChEBI" id="CHEBI:15378"/>
        <dbReference type="ChEBI" id="CHEBI:30616"/>
        <dbReference type="ChEBI" id="CHEBI:33019"/>
        <dbReference type="ChEBI" id="CHEBI:59967"/>
        <dbReference type="ChEBI" id="CHEBI:61593"/>
        <dbReference type="EC" id="2.7.7.70"/>
    </reaction>
</comment>
<evidence type="ECO:0000256" key="6">
    <source>
        <dbReference type="ARBA" id="ARBA00022777"/>
    </source>
</evidence>
<dbReference type="SUPFAM" id="SSF52374">
    <property type="entry name" value="Nucleotidylyl transferase"/>
    <property type="match status" value="1"/>
</dbReference>
<dbReference type="InterPro" id="IPR011611">
    <property type="entry name" value="PfkB_dom"/>
</dbReference>